<keyword evidence="1" id="KW-0418">Kinase</keyword>
<accession>A0A1W2TRL9</accession>
<keyword evidence="2" id="KW-1185">Reference proteome</keyword>
<dbReference type="OrthoDB" id="442176at2759"/>
<dbReference type="Proteomes" id="UP000054516">
    <property type="component" value="Unassembled WGS sequence"/>
</dbReference>
<name>A0A1W2TRL9_ROSNE</name>
<protein>
    <submittedName>
        <fullName evidence="1">Putative uridine kinase</fullName>
    </submittedName>
</protein>
<sequence>MPLRIIYLTGASACGKGTLGKRLAADFGLYHISLGDVRRAHLDAINNGVPLLRNNAICEYVKQDKVIPPNLLARYDVVPAVLLYHNHRASRHRGWTAQLAAAMMAEELSRIQEATESSGNSNAGVIVDGHPLTGGVISEEVVLMNMGQFAGLTIVIESPRETARQRFVERSRQITDNNERFETRMELTDRALPKFITLMAGFGEIVRSRNDESMTIDDAYNALLLALDRSRAWQLLIRETASGY</sequence>
<reference evidence="1" key="1">
    <citation type="submission" date="2016-03" db="EMBL/GenBank/DDBJ databases">
        <title>Draft genome sequence of Rosellinia necatrix.</title>
        <authorList>
            <person name="Kanematsu S."/>
        </authorList>
    </citation>
    <scope>NUCLEOTIDE SEQUENCE [LARGE SCALE GENOMIC DNA]</scope>
    <source>
        <strain evidence="1">W97</strain>
    </source>
</reference>
<dbReference type="InterPro" id="IPR027417">
    <property type="entry name" value="P-loop_NTPase"/>
</dbReference>
<proteinExistence type="predicted"/>
<evidence type="ECO:0000313" key="2">
    <source>
        <dbReference type="Proteomes" id="UP000054516"/>
    </source>
</evidence>
<dbReference type="Gene3D" id="3.40.50.300">
    <property type="entry name" value="P-loop containing nucleotide triphosphate hydrolases"/>
    <property type="match status" value="1"/>
</dbReference>
<dbReference type="GO" id="GO:0016301">
    <property type="term" value="F:kinase activity"/>
    <property type="evidence" value="ECO:0007669"/>
    <property type="project" value="UniProtKB-KW"/>
</dbReference>
<keyword evidence="1" id="KW-0808">Transferase</keyword>
<dbReference type="EMBL" id="DF977501">
    <property type="protein sequence ID" value="GAP91113.1"/>
    <property type="molecule type" value="Genomic_DNA"/>
</dbReference>
<organism evidence="1">
    <name type="scientific">Rosellinia necatrix</name>
    <name type="common">White root-rot fungus</name>
    <dbReference type="NCBI Taxonomy" id="77044"/>
    <lineage>
        <taxon>Eukaryota</taxon>
        <taxon>Fungi</taxon>
        <taxon>Dikarya</taxon>
        <taxon>Ascomycota</taxon>
        <taxon>Pezizomycotina</taxon>
        <taxon>Sordariomycetes</taxon>
        <taxon>Xylariomycetidae</taxon>
        <taxon>Xylariales</taxon>
        <taxon>Xylariaceae</taxon>
        <taxon>Rosellinia</taxon>
    </lineage>
</organism>
<evidence type="ECO:0000313" key="1">
    <source>
        <dbReference type="EMBL" id="GAP91113.1"/>
    </source>
</evidence>
<dbReference type="AlphaFoldDB" id="A0A1W2TRL9"/>
<dbReference type="STRING" id="77044.A0A1W2TRL9"/>
<gene>
    <name evidence="1" type="ORF">SAMD00023353_5600090</name>
</gene>
<dbReference type="SUPFAM" id="SSF52540">
    <property type="entry name" value="P-loop containing nucleoside triphosphate hydrolases"/>
    <property type="match status" value="1"/>
</dbReference>